<evidence type="ECO:0000313" key="2">
    <source>
        <dbReference type="EMBL" id="CAL1589330.1"/>
    </source>
</evidence>
<accession>A0AAV2KK51</accession>
<evidence type="ECO:0000256" key="1">
    <source>
        <dbReference type="SAM" id="MobiDB-lite"/>
    </source>
</evidence>
<sequence length="142" mass="14756">MSRRPPTDRAVTPEHDVCRHSDTLLPPLDRGGHGGVMGGSWGGGLKNLGPVMTLWKPQLLLCLTELWMKGSESLRSATARSLSGSGGGSGGVRRGSWGGQGRCWGRPGAKALSSDCHMVHSHRAHTSAGHQGDSAGSLGVVL</sequence>
<dbReference type="Proteomes" id="UP001497482">
    <property type="component" value="Chromosome 18"/>
</dbReference>
<feature type="region of interest" description="Disordered" evidence="1">
    <location>
        <begin position="123"/>
        <end position="142"/>
    </location>
</feature>
<organism evidence="2 3">
    <name type="scientific">Knipowitschia caucasica</name>
    <name type="common">Caucasian dwarf goby</name>
    <name type="synonym">Pomatoschistus caucasicus</name>
    <dbReference type="NCBI Taxonomy" id="637954"/>
    <lineage>
        <taxon>Eukaryota</taxon>
        <taxon>Metazoa</taxon>
        <taxon>Chordata</taxon>
        <taxon>Craniata</taxon>
        <taxon>Vertebrata</taxon>
        <taxon>Euteleostomi</taxon>
        <taxon>Actinopterygii</taxon>
        <taxon>Neopterygii</taxon>
        <taxon>Teleostei</taxon>
        <taxon>Neoteleostei</taxon>
        <taxon>Acanthomorphata</taxon>
        <taxon>Gobiaria</taxon>
        <taxon>Gobiiformes</taxon>
        <taxon>Gobioidei</taxon>
        <taxon>Gobiidae</taxon>
        <taxon>Gobiinae</taxon>
        <taxon>Knipowitschia</taxon>
    </lineage>
</organism>
<dbReference type="EMBL" id="OZ035840">
    <property type="protein sequence ID" value="CAL1589330.1"/>
    <property type="molecule type" value="Genomic_DNA"/>
</dbReference>
<keyword evidence="3" id="KW-1185">Reference proteome</keyword>
<reference evidence="2 3" key="1">
    <citation type="submission" date="2024-04" db="EMBL/GenBank/DDBJ databases">
        <authorList>
            <person name="Waldvogel A.-M."/>
            <person name="Schoenle A."/>
        </authorList>
    </citation>
    <scope>NUCLEOTIDE SEQUENCE [LARGE SCALE GENOMIC DNA]</scope>
</reference>
<feature type="compositionally biased region" description="Gly residues" evidence="1">
    <location>
        <begin position="84"/>
        <end position="100"/>
    </location>
</feature>
<feature type="region of interest" description="Disordered" evidence="1">
    <location>
        <begin position="79"/>
        <end position="100"/>
    </location>
</feature>
<gene>
    <name evidence="2" type="ORF">KC01_LOCUS18966</name>
</gene>
<feature type="compositionally biased region" description="Basic and acidic residues" evidence="1">
    <location>
        <begin position="1"/>
        <end position="22"/>
    </location>
</feature>
<name>A0AAV2KK51_KNICA</name>
<protein>
    <submittedName>
        <fullName evidence="2">Uncharacterized protein</fullName>
    </submittedName>
</protein>
<dbReference type="AlphaFoldDB" id="A0AAV2KK51"/>
<feature type="region of interest" description="Disordered" evidence="1">
    <location>
        <begin position="1"/>
        <end position="32"/>
    </location>
</feature>
<evidence type="ECO:0000313" key="3">
    <source>
        <dbReference type="Proteomes" id="UP001497482"/>
    </source>
</evidence>
<proteinExistence type="predicted"/>